<dbReference type="SUPFAM" id="SSF53383">
    <property type="entry name" value="PLP-dependent transferases"/>
    <property type="match status" value="1"/>
</dbReference>
<dbReference type="InterPro" id="IPR016454">
    <property type="entry name" value="Cysteine_dSase"/>
</dbReference>
<dbReference type="RefSeq" id="WP_131014097.1">
    <property type="nucleotide sequence ID" value="NZ_SIRE01000010.1"/>
</dbReference>
<evidence type="ECO:0000256" key="6">
    <source>
        <dbReference type="ARBA" id="ARBA00023014"/>
    </source>
</evidence>
<evidence type="ECO:0000256" key="5">
    <source>
        <dbReference type="ARBA" id="ARBA00023004"/>
    </source>
</evidence>
<evidence type="ECO:0000259" key="8">
    <source>
        <dbReference type="Pfam" id="PF00266"/>
    </source>
</evidence>
<dbReference type="Proteomes" id="UP000293142">
    <property type="component" value="Unassembled WGS sequence"/>
</dbReference>
<dbReference type="InterPro" id="IPR020578">
    <property type="entry name" value="Aminotrans_V_PyrdxlP_BS"/>
</dbReference>
<dbReference type="Gene3D" id="1.10.260.50">
    <property type="match status" value="1"/>
</dbReference>
<dbReference type="PANTHER" id="PTHR11601:SF50">
    <property type="entry name" value="CYSTEINE DESULFURASE ISCS 2-RELATED"/>
    <property type="match status" value="1"/>
</dbReference>
<evidence type="ECO:0000256" key="2">
    <source>
        <dbReference type="ARBA" id="ARBA00006490"/>
    </source>
</evidence>
<keyword evidence="3" id="KW-0479">Metal-binding</keyword>
<dbReference type="InterPro" id="IPR015424">
    <property type="entry name" value="PyrdxlP-dep_Trfase"/>
</dbReference>
<comment type="similarity">
    <text evidence="2">Belongs to the class-V pyridoxal-phosphate-dependent aminotransferase family. NifS/IscS subfamily.</text>
</comment>
<evidence type="ECO:0000256" key="7">
    <source>
        <dbReference type="RuleBase" id="RU004504"/>
    </source>
</evidence>
<dbReference type="GO" id="GO:0046872">
    <property type="term" value="F:metal ion binding"/>
    <property type="evidence" value="ECO:0007669"/>
    <property type="project" value="UniProtKB-KW"/>
</dbReference>
<dbReference type="OrthoDB" id="9808002at2"/>
<dbReference type="Gene3D" id="3.40.640.10">
    <property type="entry name" value="Type I PLP-dependent aspartate aminotransferase-like (Major domain)"/>
    <property type="match status" value="1"/>
</dbReference>
<dbReference type="Pfam" id="PF00266">
    <property type="entry name" value="Aminotran_5"/>
    <property type="match status" value="1"/>
</dbReference>
<dbReference type="GO" id="GO:0051536">
    <property type="term" value="F:iron-sulfur cluster binding"/>
    <property type="evidence" value="ECO:0007669"/>
    <property type="project" value="UniProtKB-KW"/>
</dbReference>
<accession>A0A4Q9DP82</accession>
<gene>
    <name evidence="9" type="ORF">EYB31_14605</name>
</gene>
<reference evidence="9 10" key="1">
    <citation type="submission" date="2019-02" db="EMBL/GenBank/DDBJ databases">
        <title>Paenibacillus sp. nov., isolated from surface-sterilized tissue of Thalictrum simplex L.</title>
        <authorList>
            <person name="Tuo L."/>
        </authorList>
    </citation>
    <scope>NUCLEOTIDE SEQUENCE [LARGE SCALE GENOMIC DNA]</scope>
    <source>
        <strain evidence="9 10">N2SHLJ1</strain>
    </source>
</reference>
<keyword evidence="4" id="KW-0663">Pyridoxal phosphate</keyword>
<dbReference type="InterPro" id="IPR015422">
    <property type="entry name" value="PyrdxlP-dep_Trfase_small"/>
</dbReference>
<dbReference type="FunFam" id="3.40.640.10:FF:000084">
    <property type="entry name" value="IscS-like cysteine desulfurase"/>
    <property type="match status" value="1"/>
</dbReference>
<dbReference type="PROSITE" id="PS00595">
    <property type="entry name" value="AA_TRANSFER_CLASS_5"/>
    <property type="match status" value="1"/>
</dbReference>
<dbReference type="PIRSF" id="PIRSF005572">
    <property type="entry name" value="NifS"/>
    <property type="match status" value="1"/>
</dbReference>
<protein>
    <submittedName>
        <fullName evidence="9">Cysteine desulfurase</fullName>
    </submittedName>
</protein>
<dbReference type="NCBIfam" id="NF002806">
    <property type="entry name" value="PRK02948.1"/>
    <property type="match status" value="1"/>
</dbReference>
<feature type="domain" description="Aminotransferase class V" evidence="8">
    <location>
        <begin position="3"/>
        <end position="365"/>
    </location>
</feature>
<evidence type="ECO:0000256" key="4">
    <source>
        <dbReference type="ARBA" id="ARBA00022898"/>
    </source>
</evidence>
<dbReference type="EMBL" id="SIRE01000010">
    <property type="protein sequence ID" value="TBL78113.1"/>
    <property type="molecule type" value="Genomic_DNA"/>
</dbReference>
<proteinExistence type="inferred from homology"/>
<dbReference type="InterPro" id="IPR015421">
    <property type="entry name" value="PyrdxlP-dep_Trfase_major"/>
</dbReference>
<dbReference type="PANTHER" id="PTHR11601">
    <property type="entry name" value="CYSTEINE DESULFURYLASE FAMILY MEMBER"/>
    <property type="match status" value="1"/>
</dbReference>
<evidence type="ECO:0000313" key="9">
    <source>
        <dbReference type="EMBL" id="TBL78113.1"/>
    </source>
</evidence>
<evidence type="ECO:0000256" key="1">
    <source>
        <dbReference type="ARBA" id="ARBA00001933"/>
    </source>
</evidence>
<sequence length="388" mass="42667">MLYFDYAATTPPYDEVVDTVAEVMRTHYGNPSSLHRLGVDAEALIERARQAIAQTIGASAADILFTGSGTESNNLAIFGALRRNGNIGRHIITTAIEHASVYETFQRLEADGFRVTYLPVDETGQIRMKTLEASLSEDTALVSVMYVNNEMGRIQPVAQIGELLRSYPKALFHVDAVQAYGKLAVRPKELGIDLMSCSAHKLRGPKGTGFLYCRSGLELEPLLRGGGQERGVRSGTENVPAIVGMAKAARLADERRETFLEQTRMLRKILVQGISQIPELQINGSKHEEDMASHIVHFSYPGMKSEVVVHALEQHGVFVSSRSACSSRETVPSRVLTAMGCDREHAISGLRISYGLEHSVQDAEMLLSALKRVVMQLSGTTGQRNRRR</sequence>
<keyword evidence="10" id="KW-1185">Reference proteome</keyword>
<keyword evidence="6" id="KW-0411">Iron-sulfur</keyword>
<comment type="cofactor">
    <cofactor evidence="1 7">
        <name>pyridoxal 5'-phosphate</name>
        <dbReference type="ChEBI" id="CHEBI:597326"/>
    </cofactor>
</comment>
<dbReference type="Gene3D" id="3.90.1150.10">
    <property type="entry name" value="Aspartate Aminotransferase, domain 1"/>
    <property type="match status" value="1"/>
</dbReference>
<evidence type="ECO:0000256" key="3">
    <source>
        <dbReference type="ARBA" id="ARBA00022723"/>
    </source>
</evidence>
<evidence type="ECO:0000313" key="10">
    <source>
        <dbReference type="Proteomes" id="UP000293142"/>
    </source>
</evidence>
<dbReference type="AlphaFoldDB" id="A0A4Q9DP82"/>
<keyword evidence="5" id="KW-0408">Iron</keyword>
<name>A0A4Q9DP82_9BACL</name>
<dbReference type="InterPro" id="IPR000192">
    <property type="entry name" value="Aminotrans_V_dom"/>
</dbReference>
<comment type="caution">
    <text evidence="9">The sequence shown here is derived from an EMBL/GenBank/DDBJ whole genome shotgun (WGS) entry which is preliminary data.</text>
</comment>
<organism evidence="9 10">
    <name type="scientific">Paenibacillus thalictri</name>
    <dbReference type="NCBI Taxonomy" id="2527873"/>
    <lineage>
        <taxon>Bacteria</taxon>
        <taxon>Bacillati</taxon>
        <taxon>Bacillota</taxon>
        <taxon>Bacilli</taxon>
        <taxon>Bacillales</taxon>
        <taxon>Paenibacillaceae</taxon>
        <taxon>Paenibacillus</taxon>
    </lineage>
</organism>
<dbReference type="GO" id="GO:0031071">
    <property type="term" value="F:cysteine desulfurase activity"/>
    <property type="evidence" value="ECO:0007669"/>
    <property type="project" value="UniProtKB-ARBA"/>
</dbReference>